<evidence type="ECO:0000259" key="1">
    <source>
        <dbReference type="Pfam" id="PF06057"/>
    </source>
</evidence>
<dbReference type="SUPFAM" id="SSF53474">
    <property type="entry name" value="alpha/beta-Hydrolases"/>
    <property type="match status" value="1"/>
</dbReference>
<dbReference type="Pfam" id="PF06057">
    <property type="entry name" value="VirJ"/>
    <property type="match status" value="1"/>
</dbReference>
<dbReference type="EMBL" id="JAAOCA010000023">
    <property type="protein sequence ID" value="MBD1600567.1"/>
    <property type="molecule type" value="Genomic_DNA"/>
</dbReference>
<reference evidence="2 3" key="1">
    <citation type="journal article" date="2020" name="Insects">
        <title>Bacteria Belonging to Pseudomonas typographi sp. nov. from the Bark Beetle Ips typographus Have Genomic Potential to Aid in the Host Ecology.</title>
        <authorList>
            <person name="Peral-Aranega E."/>
            <person name="Saati-Santamaria Z."/>
            <person name="Kolarik M."/>
            <person name="Rivas R."/>
            <person name="Garcia-Fraile P."/>
        </authorList>
    </citation>
    <scope>NUCLEOTIDE SEQUENCE [LARGE SCALE GENOMIC DNA]</scope>
    <source>
        <strain evidence="2 3">CA3A</strain>
    </source>
</reference>
<evidence type="ECO:0000313" key="3">
    <source>
        <dbReference type="Proteomes" id="UP000805841"/>
    </source>
</evidence>
<dbReference type="PIRSF" id="PIRSF029063">
    <property type="entry name" value="IV_sec_VirJ"/>
    <property type="match status" value="1"/>
</dbReference>
<protein>
    <submittedName>
        <fullName evidence="2">Virulence factor family protein</fullName>
    </submittedName>
</protein>
<evidence type="ECO:0000313" key="2">
    <source>
        <dbReference type="EMBL" id="MBD1600567.1"/>
    </source>
</evidence>
<feature type="domain" description="Bacterial virulence" evidence="1">
    <location>
        <begin position="233"/>
        <end position="419"/>
    </location>
</feature>
<sequence>MIRRYWRAVLITLVVLIAVAAAGYGWWNRPIPAPTLQQRTLSDGSAATEVVPGQSARNQVLLAVPAEEALSDKQLSDLSRQAAAKIVQVILPKTDCNLQQAAFQAGLQQLGSPPNVVGGIAIGGSEAWNWLAGQSNDKAKAVSVGFALEQTGCTLEWAKKAEHGHWYVAWNDWPDDTAAAFVRGQANAENSISDYDVKLPELLKAQLVQALLGEEAAALKMPVVEVPATNASDTVTLFLSGDGGWRDLDKDVAGDMAQLGYPVVGIDTLRYYWQHKAPEESAEDLAEVMEYYRHKWGAKHFILAGYSFGADVLPAIYNRLGEDDKKRVDGMILLAFARSGSFEIEVEGWLGQEGKEAPTGPEMAKLPAGKVLCVYGEEETGESGCTEATAVGQKLKLPGGHHFDENYPALAKKLIAVIDQWTGKATP</sequence>
<dbReference type="Gene3D" id="3.40.50.1820">
    <property type="entry name" value="alpha/beta hydrolase"/>
    <property type="match status" value="1"/>
</dbReference>
<name>A0ABR7Z528_9PSED</name>
<gene>
    <name evidence="2" type="ORF">HAQ05_17885</name>
</gene>
<proteinExistence type="predicted"/>
<accession>A0ABR7Z528</accession>
<dbReference type="RefSeq" id="WP_190422990.1">
    <property type="nucleotide sequence ID" value="NZ_JAAOCA010000023.1"/>
</dbReference>
<dbReference type="InterPro" id="IPR029058">
    <property type="entry name" value="AB_hydrolase_fold"/>
</dbReference>
<comment type="caution">
    <text evidence="2">The sequence shown here is derived from an EMBL/GenBank/DDBJ whole genome shotgun (WGS) entry which is preliminary data.</text>
</comment>
<dbReference type="InterPro" id="IPR011225">
    <property type="entry name" value="IV_sec_VirJ"/>
</dbReference>
<organism evidence="2 3">
    <name type="scientific">Pseudomonas typographi</name>
    <dbReference type="NCBI Taxonomy" id="2715964"/>
    <lineage>
        <taxon>Bacteria</taxon>
        <taxon>Pseudomonadati</taxon>
        <taxon>Pseudomonadota</taxon>
        <taxon>Gammaproteobacteria</taxon>
        <taxon>Pseudomonadales</taxon>
        <taxon>Pseudomonadaceae</taxon>
        <taxon>Pseudomonas</taxon>
    </lineage>
</organism>
<dbReference type="InterPro" id="IPR010333">
    <property type="entry name" value="VirJ"/>
</dbReference>
<keyword evidence="3" id="KW-1185">Reference proteome</keyword>
<dbReference type="Proteomes" id="UP000805841">
    <property type="component" value="Unassembled WGS sequence"/>
</dbReference>